<evidence type="ECO:0000256" key="9">
    <source>
        <dbReference type="ARBA" id="ARBA00023136"/>
    </source>
</evidence>
<dbReference type="EnsemblPlants" id="MELO3C020941.2.1">
    <property type="protein sequence ID" value="MELO3C020941.2.1"/>
    <property type="gene ID" value="MELO3C020941.2"/>
</dbReference>
<evidence type="ECO:0000313" key="12">
    <source>
        <dbReference type="EnsemblPlants" id="MELO3C020941.2.1"/>
    </source>
</evidence>
<feature type="coiled-coil region" evidence="10">
    <location>
        <begin position="259"/>
        <end position="286"/>
    </location>
</feature>
<feature type="domain" description="Calcium uniporter protein C-terminal" evidence="11">
    <location>
        <begin position="260"/>
        <end position="372"/>
    </location>
</feature>
<evidence type="ECO:0000259" key="11">
    <source>
        <dbReference type="Pfam" id="PF04678"/>
    </source>
</evidence>
<evidence type="ECO:0000256" key="6">
    <source>
        <dbReference type="ARBA" id="ARBA00022837"/>
    </source>
</evidence>
<dbReference type="Gramene" id="MELO3C020941.2.1">
    <property type="protein sequence ID" value="MELO3C020941.2.1"/>
    <property type="gene ID" value="MELO3C020941.2"/>
</dbReference>
<keyword evidence="3" id="KW-0813">Transport</keyword>
<keyword evidence="7" id="KW-1133">Transmembrane helix</keyword>
<reference evidence="12" key="1">
    <citation type="submission" date="2023-03" db="UniProtKB">
        <authorList>
            <consortium name="EnsemblPlants"/>
        </authorList>
    </citation>
    <scope>IDENTIFICATION</scope>
</reference>
<comment type="similarity">
    <text evidence="2">Belongs to the MCU (TC 1.A.77) family.</text>
</comment>
<evidence type="ECO:0000256" key="3">
    <source>
        <dbReference type="ARBA" id="ARBA00022448"/>
    </source>
</evidence>
<evidence type="ECO:0000256" key="10">
    <source>
        <dbReference type="SAM" id="Coils"/>
    </source>
</evidence>
<proteinExistence type="inferred from homology"/>
<dbReference type="GO" id="GO:0036444">
    <property type="term" value="P:calcium import into the mitochondrion"/>
    <property type="evidence" value="ECO:0007669"/>
    <property type="project" value="TreeGrafter"/>
</dbReference>
<comment type="subcellular location">
    <subcellularLocation>
        <location evidence="1">Membrane</location>
        <topology evidence="1">Multi-pass membrane protein</topology>
    </subcellularLocation>
</comment>
<evidence type="ECO:0000256" key="1">
    <source>
        <dbReference type="ARBA" id="ARBA00004141"/>
    </source>
</evidence>
<dbReference type="GO" id="GO:0051560">
    <property type="term" value="P:mitochondrial calcium ion homeostasis"/>
    <property type="evidence" value="ECO:0007669"/>
    <property type="project" value="InterPro"/>
</dbReference>
<dbReference type="GO" id="GO:1990246">
    <property type="term" value="C:uniplex complex"/>
    <property type="evidence" value="ECO:0007669"/>
    <property type="project" value="TreeGrafter"/>
</dbReference>
<sequence length="407" mass="46108">MAFKKTLAHRLFNLSKISAQSLTKCRISSSSLAVRVPPNTNTSNIAHDPGDHSVFRRFLHKRAVFTQPAISPELRELAAGGNIVEKFKSLGIASDRIRLDCLRPPASETLAVDRDRSDVKNGLTVEDARKLLRVTRMEMVKRNLREIQKSWIPYTEFIRVCCQGCDDSDQGLEIAQMLDESGTVIVLGNVVYLRPEQARSKSLKVVPRLRCTPFELFSDKIVVTFSSFNGYGTPRVGLIRGRVAKAIEGLIPLPSVIPNDAIREELEAMEIQKAAIDKRAEALTRRELWCGLGFLVAQTAAFMRLTFWELTWDVMEPICFYVTSGYFIAGYTFFLKTSKEPSFEGFFQSRFSTKQKRLMKLQNFDIARYNKLRRACFPNSSAPELPSSSDSMVYDNSTKMQLESIHH</sequence>
<accession>A0A9I9DNV7</accession>
<name>A0A9I9DNV7_CUCME</name>
<dbReference type="Pfam" id="PF04678">
    <property type="entry name" value="MCU"/>
    <property type="match status" value="1"/>
</dbReference>
<evidence type="ECO:0000256" key="2">
    <source>
        <dbReference type="ARBA" id="ARBA00005653"/>
    </source>
</evidence>
<keyword evidence="5" id="KW-0812">Transmembrane</keyword>
<evidence type="ECO:0000256" key="7">
    <source>
        <dbReference type="ARBA" id="ARBA00022989"/>
    </source>
</evidence>
<keyword evidence="8" id="KW-0406">Ion transport</keyword>
<keyword evidence="9" id="KW-0472">Membrane</keyword>
<dbReference type="AlphaFoldDB" id="A0A9I9DNV7"/>
<evidence type="ECO:0000256" key="5">
    <source>
        <dbReference type="ARBA" id="ARBA00022692"/>
    </source>
</evidence>
<keyword evidence="10" id="KW-0175">Coiled coil</keyword>
<dbReference type="InterPro" id="IPR039055">
    <property type="entry name" value="MCU_fam"/>
</dbReference>
<evidence type="ECO:0000256" key="4">
    <source>
        <dbReference type="ARBA" id="ARBA00022568"/>
    </source>
</evidence>
<dbReference type="PANTHER" id="PTHR13462:SF31">
    <property type="entry name" value="CALCIUM UNIPORTER PROTEIN 1, MITOCHONDRIAL"/>
    <property type="match status" value="1"/>
</dbReference>
<protein>
    <recommendedName>
        <fullName evidence="11">Calcium uniporter protein C-terminal domain-containing protein</fullName>
    </recommendedName>
</protein>
<keyword evidence="6" id="KW-0106">Calcium</keyword>
<organism evidence="12">
    <name type="scientific">Cucumis melo</name>
    <name type="common">Muskmelon</name>
    <dbReference type="NCBI Taxonomy" id="3656"/>
    <lineage>
        <taxon>Eukaryota</taxon>
        <taxon>Viridiplantae</taxon>
        <taxon>Streptophyta</taxon>
        <taxon>Embryophyta</taxon>
        <taxon>Tracheophyta</taxon>
        <taxon>Spermatophyta</taxon>
        <taxon>Magnoliopsida</taxon>
        <taxon>eudicotyledons</taxon>
        <taxon>Gunneridae</taxon>
        <taxon>Pentapetalae</taxon>
        <taxon>rosids</taxon>
        <taxon>fabids</taxon>
        <taxon>Cucurbitales</taxon>
        <taxon>Cucurbitaceae</taxon>
        <taxon>Benincaseae</taxon>
        <taxon>Cucumis</taxon>
    </lineage>
</organism>
<dbReference type="PANTHER" id="PTHR13462">
    <property type="entry name" value="CALCIUM UNIPORTER PROTEIN, MITOCHONDRIAL"/>
    <property type="match status" value="1"/>
</dbReference>
<dbReference type="GO" id="GO:0005262">
    <property type="term" value="F:calcium channel activity"/>
    <property type="evidence" value="ECO:0007669"/>
    <property type="project" value="TreeGrafter"/>
</dbReference>
<keyword evidence="4" id="KW-0109">Calcium transport</keyword>
<dbReference type="InterPro" id="IPR006769">
    <property type="entry name" value="MCU_C"/>
</dbReference>
<dbReference type="GO" id="GO:0015292">
    <property type="term" value="F:uniporter activity"/>
    <property type="evidence" value="ECO:0007669"/>
    <property type="project" value="TreeGrafter"/>
</dbReference>
<evidence type="ECO:0000256" key="8">
    <source>
        <dbReference type="ARBA" id="ARBA00023065"/>
    </source>
</evidence>